<dbReference type="InterPro" id="IPR015919">
    <property type="entry name" value="Cadherin-like_sf"/>
</dbReference>
<dbReference type="Pfam" id="PF05345">
    <property type="entry name" value="He_PIG"/>
    <property type="match status" value="10"/>
</dbReference>
<dbReference type="SUPFAM" id="SSF49313">
    <property type="entry name" value="Cadherin-like"/>
    <property type="match status" value="8"/>
</dbReference>
<feature type="compositionally biased region" description="Acidic residues" evidence="1">
    <location>
        <begin position="1004"/>
        <end position="1028"/>
    </location>
</feature>
<dbReference type="Pfam" id="PF18885">
    <property type="entry name" value="DUF5648"/>
    <property type="match status" value="1"/>
</dbReference>
<sequence>KGGELKFTVTATNELGSTDQQYAIKVSEPAAVSTQSLAPVVAGQAYEQKIETTGYPAATVTVTGLPEGLSFQDGEISGTVAADKVGSYQVTVEADNQVGGKPASKTFTLYVATQPTINTASLQDAVAGSKYSIDLDVEGAPDLDVTVDGLPDGVTYYAPTKTISGFPTRTGEYKVTVTATTAGGQLKASKEYTLRVTTAASIVTESLKDGLAGQAYDQAIETAGFPAATVTVDGLPEGLSYKDGRITGVPKAAGTSQVTVTASNGVGEKAVKTFKLTVNETPVISTESLAAAQTGVEYSADVTVTGTPAPKVDVSGLPAGLGYKDGRIAGTPTESGEFTVVVSATNGTADPVTRELKLTVNAPASIATDALADGIAGQEYAQPIETAGFPAATVTVEGLPDGLSYKDGKIAGTPKTAGTYKVTVKASNGIGDAASKTLTLTVDETPAIPTESLAAAQTGVEYSANVTVTGTPAADVTVSGLPAGLEYKDGKIAGTPAESGAFMVTVKASNKAGSVSKDLKLTVNAPASIETGSLADATVGQAYTQSILTSGFPAATVEVSGLPEGLAFDAVSNAITGTPKAAGTATVTVTASNGIGEKVVKDFELKVNGVPASVETSELPATTVGSEYAADITVAGTPAPTVTVSGLPAGLEYKDGKIQGAPTESGEFTVSVKAENGIGAPATKDLKLTVNDPASIATDALADGIVGQEYSQKIETAGFPAAETVTVEGLPEGLSYADGQITGTPKAAGTYTVTVKASNGIGDAASKTLTLTVNQAAAVTTTELPAATQYTAYSADITATGSPAPSVTVEGDLPAGLTYADGKIQGTPTQTGEFKLTVKAGNGVAADATAELTLTVAAIPAQTVYRVYNPVTGEHLFTTDHNEYDQLAKVGWQQEGSSWRYLEKSDKPIWRLYNPNGGVHHYTTDQNEYDKLAKVGWLQEGVAGYAADESFGVAVHRLYNPNDTTGAHHFTLDENEVNSLVSDGWVDEGTAFYALPAESATDTTDTDATDTDTENTDTDTTDTDATDTDDTKVTE</sequence>
<dbReference type="GO" id="GO:0005509">
    <property type="term" value="F:calcium ion binding"/>
    <property type="evidence" value="ECO:0007669"/>
    <property type="project" value="InterPro"/>
</dbReference>
<dbReference type="GO" id="GO:0016020">
    <property type="term" value="C:membrane"/>
    <property type="evidence" value="ECO:0007669"/>
    <property type="project" value="InterPro"/>
</dbReference>
<feature type="domain" description="PKD/Chitinase" evidence="2">
    <location>
        <begin position="706"/>
        <end position="776"/>
    </location>
</feature>
<dbReference type="AlphaFoldDB" id="A0A261F053"/>
<comment type="caution">
    <text evidence="3">The sequence shown here is derived from an EMBL/GenBank/DDBJ whole genome shotgun (WGS) entry which is preliminary data.</text>
</comment>
<dbReference type="InterPro" id="IPR022409">
    <property type="entry name" value="PKD/Chitinase_dom"/>
</dbReference>
<dbReference type="Proteomes" id="UP000216725">
    <property type="component" value="Unassembled WGS sequence"/>
</dbReference>
<name>A0A261F053_9BIFI</name>
<organism evidence="3 4">
    <name type="scientific">Pseudoscardovia radai</name>
    <dbReference type="NCBI Taxonomy" id="987066"/>
    <lineage>
        <taxon>Bacteria</taxon>
        <taxon>Bacillati</taxon>
        <taxon>Actinomycetota</taxon>
        <taxon>Actinomycetes</taxon>
        <taxon>Bifidobacteriales</taxon>
        <taxon>Bifidobacteriaceae</taxon>
        <taxon>Pseudoscardovia</taxon>
    </lineage>
</organism>
<feature type="domain" description="PKD/Chitinase" evidence="2">
    <location>
        <begin position="212"/>
        <end position="281"/>
    </location>
</feature>
<feature type="domain" description="PKD/Chitinase" evidence="2">
    <location>
        <begin position="376"/>
        <end position="445"/>
    </location>
</feature>
<evidence type="ECO:0000313" key="4">
    <source>
        <dbReference type="Proteomes" id="UP000216725"/>
    </source>
</evidence>
<protein>
    <submittedName>
        <fullName evidence="3">Putative Ig domain-containing protein</fullName>
    </submittedName>
</protein>
<dbReference type="InterPro" id="IPR043708">
    <property type="entry name" value="DUF5648"/>
</dbReference>
<evidence type="ECO:0000259" key="2">
    <source>
        <dbReference type="SMART" id="SM00089"/>
    </source>
</evidence>
<dbReference type="InterPro" id="IPR013783">
    <property type="entry name" value="Ig-like_fold"/>
</dbReference>
<dbReference type="Gene3D" id="2.60.40.10">
    <property type="entry name" value="Immunoglobulins"/>
    <property type="match status" value="10"/>
</dbReference>
<dbReference type="RefSeq" id="WP_143516287.1">
    <property type="nucleotide sequence ID" value="NZ_MWWR01000003.1"/>
</dbReference>
<feature type="non-terminal residue" evidence="3">
    <location>
        <position position="1"/>
    </location>
</feature>
<keyword evidence="4" id="KW-1185">Reference proteome</keyword>
<dbReference type="GO" id="GO:0005975">
    <property type="term" value="P:carbohydrate metabolic process"/>
    <property type="evidence" value="ECO:0007669"/>
    <property type="project" value="UniProtKB-ARBA"/>
</dbReference>
<feature type="region of interest" description="Disordered" evidence="1">
    <location>
        <begin position="996"/>
        <end position="1035"/>
    </location>
</feature>
<dbReference type="SMART" id="SM00089">
    <property type="entry name" value="PKD"/>
    <property type="match status" value="5"/>
</dbReference>
<reference evidence="3 4" key="1">
    <citation type="journal article" date="2017" name="BMC Genomics">
        <title>Comparative genomic and phylogenomic analyses of the Bifidobacteriaceae family.</title>
        <authorList>
            <person name="Lugli G.A."/>
            <person name="Milani C."/>
            <person name="Turroni F."/>
            <person name="Duranti S."/>
            <person name="Mancabelli L."/>
            <person name="Mangifesta M."/>
            <person name="Ferrario C."/>
            <person name="Modesto M."/>
            <person name="Mattarelli P."/>
            <person name="Jiri K."/>
            <person name="van Sinderen D."/>
            <person name="Ventura M."/>
        </authorList>
    </citation>
    <scope>NUCLEOTIDE SEQUENCE [LARGE SCALE GENOMIC DNA]</scope>
    <source>
        <strain evidence="3 4">DSM 24742</strain>
    </source>
</reference>
<evidence type="ECO:0000256" key="1">
    <source>
        <dbReference type="SAM" id="MobiDB-lite"/>
    </source>
</evidence>
<proteinExistence type="predicted"/>
<accession>A0A261F053</accession>
<feature type="domain" description="PKD/Chitinase" evidence="2">
    <location>
        <begin position="794"/>
        <end position="859"/>
    </location>
</feature>
<dbReference type="OrthoDB" id="3240600at2"/>
<feature type="domain" description="PKD/Chitinase" evidence="2">
    <location>
        <begin position="584"/>
        <end position="693"/>
    </location>
</feature>
<evidence type="ECO:0000313" key="3">
    <source>
        <dbReference type="EMBL" id="OZG52491.1"/>
    </source>
</evidence>
<gene>
    <name evidence="3" type="ORF">PSRA_0223</name>
</gene>
<dbReference type="EMBL" id="MWWR01000003">
    <property type="protein sequence ID" value="OZG52491.1"/>
    <property type="molecule type" value="Genomic_DNA"/>
</dbReference>